<feature type="chain" id="PRO_5014715154" evidence="1">
    <location>
        <begin position="32"/>
        <end position="157"/>
    </location>
</feature>
<keyword evidence="1" id="KW-0732">Signal</keyword>
<dbReference type="PANTHER" id="PTHR35535:SF1">
    <property type="entry name" value="HEAT SHOCK PROTEIN HSLJ"/>
    <property type="match status" value="1"/>
</dbReference>
<evidence type="ECO:0000313" key="3">
    <source>
        <dbReference type="EMBL" id="PJJ59674.1"/>
    </source>
</evidence>
<feature type="domain" description="DUF306" evidence="2">
    <location>
        <begin position="39"/>
        <end position="144"/>
    </location>
</feature>
<gene>
    <name evidence="3" type="ORF">CLV45_1095</name>
</gene>
<evidence type="ECO:0000313" key="4">
    <source>
        <dbReference type="Proteomes" id="UP000228535"/>
    </source>
</evidence>
<dbReference type="AlphaFoldDB" id="A0A2M9BNZ5"/>
<dbReference type="EMBL" id="PGFA01000001">
    <property type="protein sequence ID" value="PJJ59674.1"/>
    <property type="molecule type" value="Genomic_DNA"/>
</dbReference>
<name>A0A2M9BNZ5_9BACT</name>
<feature type="signal peptide" evidence="1">
    <location>
        <begin position="1"/>
        <end position="31"/>
    </location>
</feature>
<sequence length="157" mass="17015">MIKRLLPLSSAILISLLTGCRASAPAPLSQAAEATIPTAELRNTRWVLRSLQNRAILTPTNGEAYLLLRNDEQRAEGNAGCNRFRGTFTGAQAGQLQFGPLLSTRMACLSEQDNATEKDFLAALAATRTYQISGDTLRLYSAEASQPQAVLHAVYLH</sequence>
<dbReference type="RefSeq" id="WP_157807310.1">
    <property type="nucleotide sequence ID" value="NZ_PGFA01000001.1"/>
</dbReference>
<dbReference type="Proteomes" id="UP000228535">
    <property type="component" value="Unassembled WGS sequence"/>
</dbReference>
<comment type="caution">
    <text evidence="3">The sequence shown here is derived from an EMBL/GenBank/DDBJ whole genome shotgun (WGS) entry which is preliminary data.</text>
</comment>
<organism evidence="3 4">
    <name type="scientific">Hymenobacter chitinivorans DSM 11115</name>
    <dbReference type="NCBI Taxonomy" id="1121954"/>
    <lineage>
        <taxon>Bacteria</taxon>
        <taxon>Pseudomonadati</taxon>
        <taxon>Bacteroidota</taxon>
        <taxon>Cytophagia</taxon>
        <taxon>Cytophagales</taxon>
        <taxon>Hymenobacteraceae</taxon>
        <taxon>Hymenobacter</taxon>
    </lineage>
</organism>
<dbReference type="Pfam" id="PF03724">
    <property type="entry name" value="META"/>
    <property type="match status" value="1"/>
</dbReference>
<dbReference type="InterPro" id="IPR053147">
    <property type="entry name" value="Hsp_HslJ-like"/>
</dbReference>
<evidence type="ECO:0000256" key="1">
    <source>
        <dbReference type="SAM" id="SignalP"/>
    </source>
</evidence>
<dbReference type="InterPro" id="IPR038670">
    <property type="entry name" value="HslJ-like_sf"/>
</dbReference>
<dbReference type="Gene3D" id="2.40.128.270">
    <property type="match status" value="1"/>
</dbReference>
<dbReference type="OrthoDB" id="5348860at2"/>
<proteinExistence type="predicted"/>
<keyword evidence="3" id="KW-0346">Stress response</keyword>
<dbReference type="PANTHER" id="PTHR35535">
    <property type="entry name" value="HEAT SHOCK PROTEIN HSLJ"/>
    <property type="match status" value="1"/>
</dbReference>
<evidence type="ECO:0000259" key="2">
    <source>
        <dbReference type="Pfam" id="PF03724"/>
    </source>
</evidence>
<keyword evidence="4" id="KW-1185">Reference proteome</keyword>
<reference evidence="3 4" key="1">
    <citation type="submission" date="2017-11" db="EMBL/GenBank/DDBJ databases">
        <title>Genomic Encyclopedia of Archaeal and Bacterial Type Strains, Phase II (KMG-II): From Individual Species to Whole Genera.</title>
        <authorList>
            <person name="Goeker M."/>
        </authorList>
    </citation>
    <scope>NUCLEOTIDE SEQUENCE [LARGE SCALE GENOMIC DNA]</scope>
    <source>
        <strain evidence="3 4">DSM 11115</strain>
    </source>
</reference>
<accession>A0A2M9BNZ5</accession>
<dbReference type="InterPro" id="IPR005184">
    <property type="entry name" value="DUF306_Meta_HslJ"/>
</dbReference>
<dbReference type="PROSITE" id="PS51257">
    <property type="entry name" value="PROKAR_LIPOPROTEIN"/>
    <property type="match status" value="1"/>
</dbReference>
<protein>
    <submittedName>
        <fullName evidence="3">Heat shock protein HslJ</fullName>
    </submittedName>
</protein>